<keyword evidence="1" id="KW-0472">Membrane</keyword>
<gene>
    <name evidence="2" type="ORF">WOSG25_180160</name>
</gene>
<keyword evidence="1" id="KW-0812">Transmembrane</keyword>
<accession>A0A069CVQ6</accession>
<organism evidence="2 3">
    <name type="scientific">Weissella oryzae (strain DSM 25784 / JCM 18191 / LMG 30913 / SG25)</name>
    <dbReference type="NCBI Taxonomy" id="1329250"/>
    <lineage>
        <taxon>Bacteria</taxon>
        <taxon>Bacillati</taxon>
        <taxon>Bacillota</taxon>
        <taxon>Bacilli</taxon>
        <taxon>Lactobacillales</taxon>
        <taxon>Lactobacillaceae</taxon>
        <taxon>Weissella</taxon>
    </lineage>
</organism>
<feature type="transmembrane region" description="Helical" evidence="1">
    <location>
        <begin position="13"/>
        <end position="31"/>
    </location>
</feature>
<dbReference type="EMBL" id="DF820501">
    <property type="protein sequence ID" value="GAK31865.1"/>
    <property type="molecule type" value="Genomic_DNA"/>
</dbReference>
<dbReference type="Proteomes" id="UP000030643">
    <property type="component" value="Unassembled WGS sequence"/>
</dbReference>
<name>A0A069CVQ6_WEIOS</name>
<keyword evidence="3" id="KW-1185">Reference proteome</keyword>
<proteinExistence type="predicted"/>
<evidence type="ECO:0000313" key="3">
    <source>
        <dbReference type="Proteomes" id="UP000030643"/>
    </source>
</evidence>
<dbReference type="RefSeq" id="WP_027699785.1">
    <property type="nucleotide sequence ID" value="NZ_DF820501.1"/>
</dbReference>
<dbReference type="STRING" id="1329250.WOSG25_180160"/>
<evidence type="ECO:0000256" key="1">
    <source>
        <dbReference type="SAM" id="Phobius"/>
    </source>
</evidence>
<sequence>MPEKVKKPFYKKIWVWVLIILILIMASLAIFKLKDTADHSAPYYSKKNLNKEILSTDNDKMNDYQEDQFYSIARGLVHSEFPSLDMKQFDDDSLYVKKVKGTGTYFVDYVAELPSTKRKFETSATLTLKNADLRGTSKFTYKGLKSDFTSFIENMNNLNESLNNLDDSLDNLSSTFSNH</sequence>
<reference evidence="3" key="1">
    <citation type="journal article" date="2014" name="Genome Announc.">
        <title>Draft genome sequence of Weissella oryzae SG25T, isolated from fermented rice grains.</title>
        <authorList>
            <person name="Tanizawa Y."/>
            <person name="Fujisawa T."/>
            <person name="Mochizuki T."/>
            <person name="Kaminuma E."/>
            <person name="Suzuki Y."/>
            <person name="Nakamura Y."/>
            <person name="Tohno M."/>
        </authorList>
    </citation>
    <scope>NUCLEOTIDE SEQUENCE [LARGE SCALE GENOMIC DNA]</scope>
    <source>
        <strain evidence="3">DSM 25784 / JCM 18191 / LMG 30913 / SG25</strain>
    </source>
</reference>
<evidence type="ECO:0000313" key="2">
    <source>
        <dbReference type="EMBL" id="GAK31865.1"/>
    </source>
</evidence>
<dbReference type="OrthoDB" id="2301865at2"/>
<protein>
    <submittedName>
        <fullName evidence="2">Conserved domain protein</fullName>
    </submittedName>
</protein>
<dbReference type="AlphaFoldDB" id="A0A069CVQ6"/>
<keyword evidence="1" id="KW-1133">Transmembrane helix</keyword>